<evidence type="ECO:0000313" key="1">
    <source>
        <dbReference type="EMBL" id="AEJ20050.1"/>
    </source>
</evidence>
<accession>F8F431</accession>
<dbReference type="AlphaFoldDB" id="F8F431"/>
<dbReference type="Proteomes" id="UP000000503">
    <property type="component" value="Chromosome"/>
</dbReference>
<reference evidence="2" key="1">
    <citation type="journal article" date="2013" name="Stand. Genomic Sci.">
        <title>Genome sequence of the thermophilic fresh-water bacterium Spirochaeta caldaria type strain (H1(T)), reclassification of Spirochaeta caldaria, Spirochaeta stenostrepta, and Spirochaeta zuelzerae in the genus Treponema as Treponema caldaria comb. nov., Treponema stenostrepta comb. nov., and Treponema zuelzerae comb. nov., and emendation of the genus Treponema.</title>
        <authorList>
            <person name="Abt B."/>
            <person name="Goker M."/>
            <person name="Scheuner C."/>
            <person name="Han C."/>
            <person name="Lu M."/>
            <person name="Misra M."/>
            <person name="Lapidus A."/>
            <person name="Nolan M."/>
            <person name="Lucas S."/>
            <person name="Hammon N."/>
            <person name="Deshpande S."/>
            <person name="Cheng J.F."/>
            <person name="Tapia R."/>
            <person name="Goodwin L.A."/>
            <person name="Pitluck S."/>
            <person name="Liolios K."/>
            <person name="Pagani I."/>
            <person name="Ivanova N."/>
            <person name="Mavromatis K."/>
            <person name="Mikhailova N."/>
            <person name="Huntemann M."/>
            <person name="Pati A."/>
            <person name="Chen A."/>
            <person name="Palaniappan K."/>
            <person name="Land M."/>
            <person name="Hauser L."/>
            <person name="Jeffries C.D."/>
            <person name="Rohde M."/>
            <person name="Spring S."/>
            <person name="Gronow S."/>
            <person name="Detter J.C."/>
            <person name="Bristow J."/>
            <person name="Eisen J.A."/>
            <person name="Markowitz V."/>
            <person name="Hugenholtz P."/>
            <person name="Kyrpides N.C."/>
            <person name="Woyke T."/>
            <person name="Klenk H.P."/>
        </authorList>
    </citation>
    <scope>NUCLEOTIDE SEQUENCE</scope>
    <source>
        <strain evidence="2">ATCC 51460 / DSM 7334 / H1</strain>
    </source>
</reference>
<dbReference type="RefSeq" id="WP_013969341.1">
    <property type="nucleotide sequence ID" value="NC_015732.1"/>
</dbReference>
<proteinExistence type="predicted"/>
<evidence type="ECO:0000313" key="2">
    <source>
        <dbReference type="Proteomes" id="UP000000503"/>
    </source>
</evidence>
<sequence length="202" mass="23483">MATDCMYFFVHKEPIRDPYGWLQNLSMRTGCELTSNAKCRYPSWIIDIDIINDDLTKSIRKYYTDQGYISLKKVEWGKATIELVIHQYIGILYTNHLVYFNDSWDIFLAYARGVLGNEVVQQIQTTIVAIKELTLVLDALGLYICSEYVYDEILELTTDNFVFPEKTPSFIFVSQKDLEKGQAHVKTILTKQPDTEHNIFRA</sequence>
<dbReference type="KEGG" id="scd:Spica_1918"/>
<organism evidence="1 2">
    <name type="scientific">Gracilinema caldarium (strain ATCC 51460 / DSM 7334 / H1)</name>
    <name type="common">Treponema caldarium</name>
    <dbReference type="NCBI Taxonomy" id="744872"/>
    <lineage>
        <taxon>Bacteria</taxon>
        <taxon>Pseudomonadati</taxon>
        <taxon>Spirochaetota</taxon>
        <taxon>Spirochaetia</taxon>
        <taxon>Spirochaetales</taxon>
        <taxon>Breznakiellaceae</taxon>
        <taxon>Gracilinema</taxon>
    </lineage>
</organism>
<protein>
    <submittedName>
        <fullName evidence="1">Uncharacterized protein</fullName>
    </submittedName>
</protein>
<name>F8F431_GRAC1</name>
<keyword evidence="2" id="KW-1185">Reference proteome</keyword>
<dbReference type="HOGENOM" id="CLU_1354099_0_0_12"/>
<dbReference type="EMBL" id="CP002868">
    <property type="protein sequence ID" value="AEJ20050.1"/>
    <property type="molecule type" value="Genomic_DNA"/>
</dbReference>
<gene>
    <name evidence="1" type="ordered locus">Spica_1918</name>
</gene>